<dbReference type="Proteomes" id="UP000054937">
    <property type="component" value="Unassembled WGS sequence"/>
</dbReference>
<dbReference type="InterPro" id="IPR000073">
    <property type="entry name" value="AB_hydrolase_1"/>
</dbReference>
<dbReference type="OrthoDB" id="284184at2759"/>
<dbReference type="Gene3D" id="3.40.50.1820">
    <property type="entry name" value="alpha/beta hydrolase"/>
    <property type="match status" value="1"/>
</dbReference>
<dbReference type="AlphaFoldDB" id="A0A0V0QRW9"/>
<evidence type="ECO:0000256" key="1">
    <source>
        <dbReference type="SAM" id="Phobius"/>
    </source>
</evidence>
<keyword evidence="1" id="KW-0472">Membrane</keyword>
<name>A0A0V0QRW9_PSEPJ</name>
<proteinExistence type="predicted"/>
<keyword evidence="1" id="KW-1133">Transmembrane helix</keyword>
<dbReference type="EMBL" id="LDAU01000110">
    <property type="protein sequence ID" value="KRX05055.1"/>
    <property type="molecule type" value="Genomic_DNA"/>
</dbReference>
<gene>
    <name evidence="3" type="ORF">PPERSA_06689</name>
</gene>
<dbReference type="InParanoid" id="A0A0V0QRW9"/>
<keyword evidence="4" id="KW-1185">Reference proteome</keyword>
<organism evidence="3 4">
    <name type="scientific">Pseudocohnilembus persalinus</name>
    <name type="common">Ciliate</name>
    <dbReference type="NCBI Taxonomy" id="266149"/>
    <lineage>
        <taxon>Eukaryota</taxon>
        <taxon>Sar</taxon>
        <taxon>Alveolata</taxon>
        <taxon>Ciliophora</taxon>
        <taxon>Intramacronucleata</taxon>
        <taxon>Oligohymenophorea</taxon>
        <taxon>Scuticociliatia</taxon>
        <taxon>Philasterida</taxon>
        <taxon>Pseudocohnilembidae</taxon>
        <taxon>Pseudocohnilembus</taxon>
    </lineage>
</organism>
<feature type="transmembrane region" description="Helical" evidence="1">
    <location>
        <begin position="127"/>
        <end position="150"/>
    </location>
</feature>
<protein>
    <recommendedName>
        <fullName evidence="2">AB hydrolase-1 domain-containing protein</fullName>
    </recommendedName>
</protein>
<sequence>MSQLLPYEVEGNQNSSNMVIFIHGWPDNICIWDETVKNLDLKNSYILKLSYPNYHKQQESKFGLNFKQVVEKMRNTIEKVDDGKNYKKVLVGHDWGAYVSYLYDATYPKTIDQLICLDISPYIQKSFLAVAFTIFYQWWNIWAFVIGLIYKPFGNILTKLLILTLFAKYPYDKERINCTMGYFYLYLWIDLFKNIFLRQKRALAGYKPSVPFTYIFAKDKPFQFHNDRWLQFVQKNSNNELHMVKGKTKDTIDNSSISNITDVTYDSYQDIADLYMTKDSELSSNHDNSYSQLFSQNSFDFSQQYS</sequence>
<feature type="transmembrane region" description="Helical" evidence="1">
    <location>
        <begin position="179"/>
        <end position="197"/>
    </location>
</feature>
<dbReference type="SUPFAM" id="SSF53474">
    <property type="entry name" value="alpha/beta-Hydrolases"/>
    <property type="match status" value="1"/>
</dbReference>
<comment type="caution">
    <text evidence="3">The sequence shown here is derived from an EMBL/GenBank/DDBJ whole genome shotgun (WGS) entry which is preliminary data.</text>
</comment>
<evidence type="ECO:0000313" key="3">
    <source>
        <dbReference type="EMBL" id="KRX05055.1"/>
    </source>
</evidence>
<dbReference type="InterPro" id="IPR029058">
    <property type="entry name" value="AB_hydrolase_fold"/>
</dbReference>
<feature type="domain" description="AB hydrolase-1" evidence="2">
    <location>
        <begin position="18"/>
        <end position="121"/>
    </location>
</feature>
<accession>A0A0V0QRW9</accession>
<keyword evidence="1" id="KW-0812">Transmembrane</keyword>
<dbReference type="Pfam" id="PF00561">
    <property type="entry name" value="Abhydrolase_1"/>
    <property type="match status" value="1"/>
</dbReference>
<reference evidence="3 4" key="1">
    <citation type="journal article" date="2015" name="Sci. Rep.">
        <title>Genome of the facultative scuticociliatosis pathogen Pseudocohnilembus persalinus provides insight into its virulence through horizontal gene transfer.</title>
        <authorList>
            <person name="Xiong J."/>
            <person name="Wang G."/>
            <person name="Cheng J."/>
            <person name="Tian M."/>
            <person name="Pan X."/>
            <person name="Warren A."/>
            <person name="Jiang C."/>
            <person name="Yuan D."/>
            <person name="Miao W."/>
        </authorList>
    </citation>
    <scope>NUCLEOTIDE SEQUENCE [LARGE SCALE GENOMIC DNA]</scope>
    <source>
        <strain evidence="3">36N120E</strain>
    </source>
</reference>
<evidence type="ECO:0000259" key="2">
    <source>
        <dbReference type="Pfam" id="PF00561"/>
    </source>
</evidence>
<dbReference type="OMA" id="DKERINC"/>
<evidence type="ECO:0000313" key="4">
    <source>
        <dbReference type="Proteomes" id="UP000054937"/>
    </source>
</evidence>